<evidence type="ECO:0000256" key="1">
    <source>
        <dbReference type="SAM" id="MobiDB-lite"/>
    </source>
</evidence>
<gene>
    <name evidence="2" type="ORF">OLC1_LOCUS24792</name>
</gene>
<feature type="region of interest" description="Disordered" evidence="1">
    <location>
        <begin position="70"/>
        <end position="104"/>
    </location>
</feature>
<keyword evidence="3" id="KW-1185">Reference proteome</keyword>
<reference evidence="2" key="1">
    <citation type="submission" date="2023-03" db="EMBL/GenBank/DDBJ databases">
        <authorList>
            <person name="Julca I."/>
        </authorList>
    </citation>
    <scope>NUCLEOTIDE SEQUENCE</scope>
</reference>
<dbReference type="EMBL" id="OX459126">
    <property type="protein sequence ID" value="CAI9119046.1"/>
    <property type="molecule type" value="Genomic_DNA"/>
</dbReference>
<feature type="compositionally biased region" description="Basic and acidic residues" evidence="1">
    <location>
        <begin position="70"/>
        <end position="84"/>
    </location>
</feature>
<protein>
    <submittedName>
        <fullName evidence="2">OLC1v1020707C1</fullName>
    </submittedName>
</protein>
<proteinExistence type="predicted"/>
<evidence type="ECO:0000313" key="2">
    <source>
        <dbReference type="EMBL" id="CAI9119046.1"/>
    </source>
</evidence>
<dbReference type="AlphaFoldDB" id="A0AAV1EH06"/>
<dbReference type="PANTHER" id="PTHR34188">
    <property type="entry name" value="OS01G0299500 PROTEIN"/>
    <property type="match status" value="1"/>
</dbReference>
<dbReference type="Proteomes" id="UP001161247">
    <property type="component" value="Chromosome 9"/>
</dbReference>
<dbReference type="PANTHER" id="PTHR34188:SF5">
    <property type="entry name" value="OS05G0131900 PROTEIN"/>
    <property type="match status" value="1"/>
</dbReference>
<sequence length="237" mass="25585">MDQNPSVNDDIESCRIRTMNEEQEELSSSAPVSCVGLVQFDVPVQGKTLDDFAGNVQVVIDTLDNKVEPVVENKKKTDHSERRKSSGSAKKPPKPPRPPRGMSLDAADQKLMRELHEIAMLKRARIERMKALKKMKAAAKAPSTSSNGGSLFAMLCTALFCIVIICQGMSSGSNTAVSFNGSLAPAEAMETSYVMLENQINISFASPSNSSESLPPDLLDKIPVSSGTENVKDRANA</sequence>
<accession>A0AAV1EH06</accession>
<organism evidence="2 3">
    <name type="scientific">Oldenlandia corymbosa var. corymbosa</name>
    <dbReference type="NCBI Taxonomy" id="529605"/>
    <lineage>
        <taxon>Eukaryota</taxon>
        <taxon>Viridiplantae</taxon>
        <taxon>Streptophyta</taxon>
        <taxon>Embryophyta</taxon>
        <taxon>Tracheophyta</taxon>
        <taxon>Spermatophyta</taxon>
        <taxon>Magnoliopsida</taxon>
        <taxon>eudicotyledons</taxon>
        <taxon>Gunneridae</taxon>
        <taxon>Pentapetalae</taxon>
        <taxon>asterids</taxon>
        <taxon>lamiids</taxon>
        <taxon>Gentianales</taxon>
        <taxon>Rubiaceae</taxon>
        <taxon>Rubioideae</taxon>
        <taxon>Spermacoceae</taxon>
        <taxon>Hedyotis-Oldenlandia complex</taxon>
        <taxon>Oldenlandia</taxon>
    </lineage>
</organism>
<name>A0AAV1EH06_OLDCO</name>
<evidence type="ECO:0000313" key="3">
    <source>
        <dbReference type="Proteomes" id="UP001161247"/>
    </source>
</evidence>
<feature type="region of interest" description="Disordered" evidence="1">
    <location>
        <begin position="207"/>
        <end position="237"/>
    </location>
</feature>